<dbReference type="EMBL" id="CP028136">
    <property type="protein sequence ID" value="AVR45444.1"/>
    <property type="molecule type" value="Genomic_DNA"/>
</dbReference>
<reference evidence="2" key="1">
    <citation type="submission" date="2018-03" db="EMBL/GenBank/DDBJ databases">
        <title>Gramella fulva sp. nov., isolated from a dry surface of tidal flat.</title>
        <authorList>
            <person name="Hwang S.H."/>
            <person name="Hwang W.M."/>
            <person name="Kang K."/>
            <person name="Ahn T.-Y."/>
        </authorList>
    </citation>
    <scope>NUCLEOTIDE SEQUENCE [LARGE SCALE GENOMIC DNA]</scope>
    <source>
        <strain evidence="2">SH35</strain>
    </source>
</reference>
<gene>
    <name evidence="1" type="ORF">C7S20_09265</name>
</gene>
<dbReference type="OrthoDB" id="47198at2"/>
<accession>A0A2R3Z5E2</accession>
<sequence length="65" mass="7422">MKFYYSAKNPDHNGMIRVHGEDCKELPDVLDRVYLGIFANGDLAKKKAQQNLLVTNIIVCKCCYD</sequence>
<dbReference type="Proteomes" id="UP000241507">
    <property type="component" value="Chromosome"/>
</dbReference>
<organism evidence="1 2">
    <name type="scientific">Christiangramia fulva</name>
    <dbReference type="NCBI Taxonomy" id="2126553"/>
    <lineage>
        <taxon>Bacteria</taxon>
        <taxon>Pseudomonadati</taxon>
        <taxon>Bacteroidota</taxon>
        <taxon>Flavobacteriia</taxon>
        <taxon>Flavobacteriales</taxon>
        <taxon>Flavobacteriaceae</taxon>
        <taxon>Christiangramia</taxon>
    </lineage>
</organism>
<keyword evidence="2" id="KW-1185">Reference proteome</keyword>
<name>A0A2R3Z5E2_9FLAO</name>
<evidence type="ECO:0000313" key="2">
    <source>
        <dbReference type="Proteomes" id="UP000241507"/>
    </source>
</evidence>
<protein>
    <submittedName>
        <fullName evidence="1">Uncharacterized protein</fullName>
    </submittedName>
</protein>
<evidence type="ECO:0000313" key="1">
    <source>
        <dbReference type="EMBL" id="AVR45444.1"/>
    </source>
</evidence>
<dbReference type="AlphaFoldDB" id="A0A2R3Z5E2"/>
<dbReference type="RefSeq" id="WP_107012222.1">
    <property type="nucleotide sequence ID" value="NZ_CP028136.1"/>
</dbReference>
<proteinExistence type="predicted"/>
<dbReference type="KEGG" id="grs:C7S20_09265"/>